<comment type="caution">
    <text evidence="1">The sequence shown here is derived from an EMBL/GenBank/DDBJ whole genome shotgun (WGS) entry which is preliminary data.</text>
</comment>
<organism evidence="1 2">
    <name type="scientific">Brachionus plicatilis</name>
    <name type="common">Marine rotifer</name>
    <name type="synonym">Brachionus muelleri</name>
    <dbReference type="NCBI Taxonomy" id="10195"/>
    <lineage>
        <taxon>Eukaryota</taxon>
        <taxon>Metazoa</taxon>
        <taxon>Spiralia</taxon>
        <taxon>Gnathifera</taxon>
        <taxon>Rotifera</taxon>
        <taxon>Eurotatoria</taxon>
        <taxon>Monogononta</taxon>
        <taxon>Pseudotrocha</taxon>
        <taxon>Ploima</taxon>
        <taxon>Brachionidae</taxon>
        <taxon>Brachionus</taxon>
    </lineage>
</organism>
<dbReference type="EMBL" id="REGN01001634">
    <property type="protein sequence ID" value="RNA33465.1"/>
    <property type="molecule type" value="Genomic_DNA"/>
</dbReference>
<name>A0A3M7SCS0_BRAPC</name>
<reference evidence="1 2" key="1">
    <citation type="journal article" date="2018" name="Sci. Rep.">
        <title>Genomic signatures of local adaptation to the degree of environmental predictability in rotifers.</title>
        <authorList>
            <person name="Franch-Gras L."/>
            <person name="Hahn C."/>
            <person name="Garcia-Roger E.M."/>
            <person name="Carmona M.J."/>
            <person name="Serra M."/>
            <person name="Gomez A."/>
        </authorList>
    </citation>
    <scope>NUCLEOTIDE SEQUENCE [LARGE SCALE GENOMIC DNA]</scope>
    <source>
        <strain evidence="1">HYR1</strain>
    </source>
</reference>
<evidence type="ECO:0000313" key="1">
    <source>
        <dbReference type="EMBL" id="RNA33465.1"/>
    </source>
</evidence>
<dbReference type="Proteomes" id="UP000276133">
    <property type="component" value="Unassembled WGS sequence"/>
</dbReference>
<keyword evidence="2" id="KW-1185">Reference proteome</keyword>
<gene>
    <name evidence="1" type="ORF">BpHYR1_012532</name>
</gene>
<proteinExistence type="predicted"/>
<evidence type="ECO:0000313" key="2">
    <source>
        <dbReference type="Proteomes" id="UP000276133"/>
    </source>
</evidence>
<accession>A0A3M7SCS0</accession>
<dbReference type="AlphaFoldDB" id="A0A3M7SCS0"/>
<sequence length="72" mass="8627">MKISIEKWVSKNETKFRLNLIQEWGLACYVISWSHIIDQLLNLYDHFFIYVTNLLRGTHSRDELIKQCVSVK</sequence>
<protein>
    <submittedName>
        <fullName evidence="1">Uncharacterized protein</fullName>
    </submittedName>
</protein>